<accession>A0A540V2F7</accession>
<keyword evidence="4 6" id="KW-1133">Transmembrane helix</keyword>
<protein>
    <submittedName>
        <fullName evidence="7">DUF423 domain-containing protein</fullName>
    </submittedName>
</protein>
<evidence type="ECO:0000256" key="1">
    <source>
        <dbReference type="ARBA" id="ARBA00004141"/>
    </source>
</evidence>
<reference evidence="7 8" key="1">
    <citation type="submission" date="2019-06" db="EMBL/GenBank/DDBJ databases">
        <title>Genome sequence of Ureibacillus terrenus.</title>
        <authorList>
            <person name="Maclea K.S."/>
            <person name="Simoes M."/>
        </authorList>
    </citation>
    <scope>NUCLEOTIDE SEQUENCE [LARGE SCALE GENOMIC DNA]</scope>
    <source>
        <strain evidence="7 8">ATCC BAA-384</strain>
    </source>
</reference>
<comment type="subcellular location">
    <subcellularLocation>
        <location evidence="1">Membrane</location>
        <topology evidence="1">Multi-pass membrane protein</topology>
    </subcellularLocation>
</comment>
<dbReference type="OrthoDB" id="9802121at2"/>
<dbReference type="GO" id="GO:0005886">
    <property type="term" value="C:plasma membrane"/>
    <property type="evidence" value="ECO:0007669"/>
    <property type="project" value="TreeGrafter"/>
</dbReference>
<dbReference type="PANTHER" id="PTHR43461:SF1">
    <property type="entry name" value="TRANSMEMBRANE PROTEIN 256"/>
    <property type="match status" value="1"/>
</dbReference>
<proteinExistence type="inferred from homology"/>
<feature type="transmembrane region" description="Helical" evidence="6">
    <location>
        <begin position="98"/>
        <end position="121"/>
    </location>
</feature>
<evidence type="ECO:0000256" key="6">
    <source>
        <dbReference type="SAM" id="Phobius"/>
    </source>
</evidence>
<feature type="transmembrane region" description="Helical" evidence="6">
    <location>
        <begin position="72"/>
        <end position="92"/>
    </location>
</feature>
<comment type="similarity">
    <text evidence="2">Belongs to the UPF0382 family.</text>
</comment>
<keyword evidence="5 6" id="KW-0472">Membrane</keyword>
<name>A0A540V2F7_9BACL</name>
<evidence type="ECO:0000256" key="3">
    <source>
        <dbReference type="ARBA" id="ARBA00022692"/>
    </source>
</evidence>
<dbReference type="RefSeq" id="WP_141602237.1">
    <property type="nucleotide sequence ID" value="NZ_JARMSC010000025.1"/>
</dbReference>
<dbReference type="EMBL" id="VIGD01000008">
    <property type="protein sequence ID" value="TQE90945.1"/>
    <property type="molecule type" value="Genomic_DNA"/>
</dbReference>
<dbReference type="Proteomes" id="UP000315753">
    <property type="component" value="Unassembled WGS sequence"/>
</dbReference>
<dbReference type="PANTHER" id="PTHR43461">
    <property type="entry name" value="TRANSMEMBRANE PROTEIN 256"/>
    <property type="match status" value="1"/>
</dbReference>
<organism evidence="7 8">
    <name type="scientific">Ureibacillus terrenus</name>
    <dbReference type="NCBI Taxonomy" id="118246"/>
    <lineage>
        <taxon>Bacteria</taxon>
        <taxon>Bacillati</taxon>
        <taxon>Bacillota</taxon>
        <taxon>Bacilli</taxon>
        <taxon>Bacillales</taxon>
        <taxon>Caryophanaceae</taxon>
        <taxon>Ureibacillus</taxon>
    </lineage>
</organism>
<evidence type="ECO:0000256" key="5">
    <source>
        <dbReference type="ARBA" id="ARBA00023136"/>
    </source>
</evidence>
<dbReference type="InterPro" id="IPR006696">
    <property type="entry name" value="DUF423"/>
</dbReference>
<dbReference type="Pfam" id="PF04241">
    <property type="entry name" value="DUF423"/>
    <property type="match status" value="1"/>
</dbReference>
<evidence type="ECO:0000313" key="7">
    <source>
        <dbReference type="EMBL" id="TQE90945.1"/>
    </source>
</evidence>
<keyword evidence="8" id="KW-1185">Reference proteome</keyword>
<sequence length="127" mass="13099">MKGSVITGAILGALSVALGAFGAHALKGVLDAYGESIWDTAVQYQMFHSAGIVLVGILMHPKLLGDSAPLKWAFFAMAFGILFFSGSLYVLAVSGIRTLGAITPIGGVLFVVGWILLAIGAGKGKVY</sequence>
<evidence type="ECO:0000313" key="8">
    <source>
        <dbReference type="Proteomes" id="UP000315753"/>
    </source>
</evidence>
<evidence type="ECO:0000256" key="2">
    <source>
        <dbReference type="ARBA" id="ARBA00009694"/>
    </source>
</evidence>
<evidence type="ECO:0000256" key="4">
    <source>
        <dbReference type="ARBA" id="ARBA00022989"/>
    </source>
</evidence>
<gene>
    <name evidence="7" type="ORF">FKZ59_07485</name>
</gene>
<keyword evidence="3 6" id="KW-0812">Transmembrane</keyword>
<feature type="transmembrane region" description="Helical" evidence="6">
    <location>
        <begin position="41"/>
        <end position="60"/>
    </location>
</feature>
<comment type="caution">
    <text evidence="7">The sequence shown here is derived from an EMBL/GenBank/DDBJ whole genome shotgun (WGS) entry which is preliminary data.</text>
</comment>
<dbReference type="AlphaFoldDB" id="A0A540V2F7"/>